<dbReference type="InterPro" id="IPR011032">
    <property type="entry name" value="GroES-like_sf"/>
</dbReference>
<reference evidence="2 3" key="1">
    <citation type="submission" date="2014-02" db="EMBL/GenBank/DDBJ databases">
        <title>The genome sequence of Colletotrichum fioriniae PJ7.</title>
        <authorList>
            <person name="Baroncelli R."/>
            <person name="Thon M.R."/>
        </authorList>
    </citation>
    <scope>NUCLEOTIDE SEQUENCE [LARGE SCALE GENOMIC DNA]</scope>
    <source>
        <strain evidence="2 3">PJ7</strain>
    </source>
</reference>
<accession>A0A010RUZ1</accession>
<sequence length="343" mass="36534">MKAWQYSAIDGKLEDSLVLNKSAPMPSSSTLLKDELLVEVISASLNPADYKVPESTLIGRLMVARPATPAMDFCGRVVAIHSSNSSFQIGQLVFGGYAGVGQNGTLAEYIVISGTHCAPLPDGIDPDQGAAVGTAATTAWQSLIPDKLQPGGKVLINGGSGGTGTWAIQLAKALGVEVVTTCSATNVEMCRQLGADEVIDYKNENVLTKLRDRGKVFDLIIDNVGNNPELYDNSSNMLKPGGTFVMVGVGESLTLSGSFSMLSKIICPRILGGQQFYFVRMQNSADFFRRIGELMDQREAKAVIDSTFGFDQVPDAYRRLRNGHAKGKIVVQVANCKGSGSSD</sequence>
<keyword evidence="3" id="KW-1185">Reference proteome</keyword>
<dbReference type="Gene3D" id="3.40.50.720">
    <property type="entry name" value="NAD(P)-binding Rossmann-like Domain"/>
    <property type="match status" value="1"/>
</dbReference>
<dbReference type="SMART" id="SM00829">
    <property type="entry name" value="PKS_ER"/>
    <property type="match status" value="1"/>
</dbReference>
<dbReference type="CDD" id="cd08267">
    <property type="entry name" value="MDR1"/>
    <property type="match status" value="1"/>
</dbReference>
<protein>
    <submittedName>
        <fullName evidence="2">Zinc-binding oxidoreductase</fullName>
    </submittedName>
</protein>
<dbReference type="Gene3D" id="3.90.180.10">
    <property type="entry name" value="Medium-chain alcohol dehydrogenases, catalytic domain"/>
    <property type="match status" value="1"/>
</dbReference>
<dbReference type="Pfam" id="PF13602">
    <property type="entry name" value="ADH_zinc_N_2"/>
    <property type="match status" value="1"/>
</dbReference>
<dbReference type="PANTHER" id="PTHR11695">
    <property type="entry name" value="ALCOHOL DEHYDROGENASE RELATED"/>
    <property type="match status" value="1"/>
</dbReference>
<organism evidence="2 3">
    <name type="scientific">Colletotrichum fioriniae PJ7</name>
    <dbReference type="NCBI Taxonomy" id="1445577"/>
    <lineage>
        <taxon>Eukaryota</taxon>
        <taxon>Fungi</taxon>
        <taxon>Dikarya</taxon>
        <taxon>Ascomycota</taxon>
        <taxon>Pezizomycotina</taxon>
        <taxon>Sordariomycetes</taxon>
        <taxon>Hypocreomycetidae</taxon>
        <taxon>Glomerellales</taxon>
        <taxon>Glomerellaceae</taxon>
        <taxon>Colletotrichum</taxon>
        <taxon>Colletotrichum acutatum species complex</taxon>
    </lineage>
</organism>
<dbReference type="InterPro" id="IPR013154">
    <property type="entry name" value="ADH-like_N"/>
</dbReference>
<dbReference type="AlphaFoldDB" id="A0A010RUZ1"/>
<comment type="caution">
    <text evidence="2">The sequence shown here is derived from an EMBL/GenBank/DDBJ whole genome shotgun (WGS) entry which is preliminary data.</text>
</comment>
<dbReference type="EMBL" id="JARH01000168">
    <property type="protein sequence ID" value="EXF84376.1"/>
    <property type="molecule type" value="Genomic_DNA"/>
</dbReference>
<dbReference type="STRING" id="1445577.A0A010RUZ1"/>
<proteinExistence type="predicted"/>
<gene>
    <name evidence="2" type="ORF">CFIO01_02691</name>
</gene>
<dbReference type="SUPFAM" id="SSF50129">
    <property type="entry name" value="GroES-like"/>
    <property type="match status" value="1"/>
</dbReference>
<evidence type="ECO:0000313" key="2">
    <source>
        <dbReference type="EMBL" id="EXF84376.1"/>
    </source>
</evidence>
<dbReference type="HOGENOM" id="CLU_026673_3_3_1"/>
<dbReference type="OrthoDB" id="201656at2759"/>
<dbReference type="Pfam" id="PF08240">
    <property type="entry name" value="ADH_N"/>
    <property type="match status" value="1"/>
</dbReference>
<dbReference type="GO" id="GO:0005739">
    <property type="term" value="C:mitochondrion"/>
    <property type="evidence" value="ECO:0007669"/>
    <property type="project" value="TreeGrafter"/>
</dbReference>
<dbReference type="eggNOG" id="KOG1198">
    <property type="taxonomic scope" value="Eukaryota"/>
</dbReference>
<dbReference type="GO" id="GO:0016491">
    <property type="term" value="F:oxidoreductase activity"/>
    <property type="evidence" value="ECO:0007669"/>
    <property type="project" value="InterPro"/>
</dbReference>
<dbReference type="Proteomes" id="UP000020467">
    <property type="component" value="Unassembled WGS sequence"/>
</dbReference>
<evidence type="ECO:0000313" key="3">
    <source>
        <dbReference type="Proteomes" id="UP000020467"/>
    </source>
</evidence>
<dbReference type="InterPro" id="IPR050700">
    <property type="entry name" value="YIM1/Zinc_Alcohol_DH_Fams"/>
</dbReference>
<dbReference type="InterPro" id="IPR020843">
    <property type="entry name" value="ER"/>
</dbReference>
<evidence type="ECO:0000259" key="1">
    <source>
        <dbReference type="SMART" id="SM00829"/>
    </source>
</evidence>
<dbReference type="KEGG" id="cfj:CFIO01_02691"/>
<dbReference type="PANTHER" id="PTHR11695:SF294">
    <property type="entry name" value="RETICULON-4-INTERACTING PROTEIN 1, MITOCHONDRIAL"/>
    <property type="match status" value="1"/>
</dbReference>
<dbReference type="InterPro" id="IPR036291">
    <property type="entry name" value="NAD(P)-bd_dom_sf"/>
</dbReference>
<feature type="domain" description="Enoyl reductase (ER)" evidence="1">
    <location>
        <begin position="12"/>
        <end position="331"/>
    </location>
</feature>
<name>A0A010RUZ1_9PEZI</name>
<dbReference type="SUPFAM" id="SSF51735">
    <property type="entry name" value="NAD(P)-binding Rossmann-fold domains"/>
    <property type="match status" value="1"/>
</dbReference>